<dbReference type="SUPFAM" id="SSF50939">
    <property type="entry name" value="Sialidases"/>
    <property type="match status" value="1"/>
</dbReference>
<sequence length="408" mass="41442">MPHPWRAGRVERLAVLTAPRGADGAPAGSLRVPALLALPGGDLLLVHDLRPRPDGDAWRSQGGALPDDLPNPNRLCLRRSGDGGATWDEPVPLDPDPAVLPGITGISDPSLIAAPDGALHLLAAASSGVGLFGARPPRLPWSRGELPEPGTMRLLHAVSSDEAATWHWRDATDAALPSARWPDGAVLFPVSGHGIATSTGLVQPVVVALAPREDGSRPLCSACLLSDDGAAWRLGAPVPLGDGAAASLAGGAATSGTDEHAIAPVSPAGDLLVMSARDAAYGGTRLESTSVDGGMTWTRPEAVRALSDPGCNAGMAGLPDGSLLLSHSSDPAARRAGRLSARGVDGQWRALAGLTGPDEPFGYSDLVILPGPQGVPGEPGPARAVVAAEEPGADEGATRLVILAIDLR</sequence>
<dbReference type="GO" id="GO:0009313">
    <property type="term" value="P:oligosaccharide catabolic process"/>
    <property type="evidence" value="ECO:0007669"/>
    <property type="project" value="TreeGrafter"/>
</dbReference>
<dbReference type="GO" id="GO:0005737">
    <property type="term" value="C:cytoplasm"/>
    <property type="evidence" value="ECO:0007669"/>
    <property type="project" value="TreeGrafter"/>
</dbReference>
<dbReference type="CDD" id="cd15482">
    <property type="entry name" value="Sialidase_non-viral"/>
    <property type="match status" value="1"/>
</dbReference>
<evidence type="ECO:0000259" key="4">
    <source>
        <dbReference type="Pfam" id="PF13088"/>
    </source>
</evidence>
<dbReference type="InterPro" id="IPR026856">
    <property type="entry name" value="Sialidase_fam"/>
</dbReference>
<comment type="similarity">
    <text evidence="2">Belongs to the glycosyl hydrolase 33 family.</text>
</comment>
<comment type="catalytic activity">
    <reaction evidence="1">
        <text>Hydrolysis of alpha-(2-&gt;3)-, alpha-(2-&gt;6)-, alpha-(2-&gt;8)- glycosidic linkages of terminal sialic acid residues in oligosaccharides, glycoproteins, glycolipids, colominic acid and synthetic substrates.</text>
        <dbReference type="EC" id="3.2.1.18"/>
    </reaction>
</comment>
<evidence type="ECO:0000313" key="5">
    <source>
        <dbReference type="EMBL" id="QKD79335.1"/>
    </source>
</evidence>
<dbReference type="InterPro" id="IPR036278">
    <property type="entry name" value="Sialidase_sf"/>
</dbReference>
<dbReference type="GO" id="GO:0006689">
    <property type="term" value="P:ganglioside catabolic process"/>
    <property type="evidence" value="ECO:0007669"/>
    <property type="project" value="TreeGrafter"/>
</dbReference>
<dbReference type="GO" id="GO:0004308">
    <property type="term" value="F:exo-alpha-sialidase activity"/>
    <property type="evidence" value="ECO:0007669"/>
    <property type="project" value="UniProtKB-EC"/>
</dbReference>
<dbReference type="PANTHER" id="PTHR10628">
    <property type="entry name" value="SIALIDASE"/>
    <property type="match status" value="1"/>
</dbReference>
<dbReference type="Gene3D" id="2.120.10.10">
    <property type="match status" value="1"/>
</dbReference>
<gene>
    <name evidence="5" type="ORF">HPC72_02845</name>
</gene>
<reference evidence="5 6" key="1">
    <citation type="submission" date="2020-05" db="EMBL/GenBank/DDBJ databases">
        <title>Actinomyces sp. zg-325.</title>
        <authorList>
            <person name="Yang C."/>
        </authorList>
    </citation>
    <scope>NUCLEOTIDE SEQUENCE [LARGE SCALE GENOMIC DNA]</scope>
    <source>
        <strain evidence="6">zg-325</strain>
    </source>
</reference>
<dbReference type="PANTHER" id="PTHR10628:SF30">
    <property type="entry name" value="EXO-ALPHA-SIALIDASE"/>
    <property type="match status" value="1"/>
</dbReference>
<evidence type="ECO:0000256" key="1">
    <source>
        <dbReference type="ARBA" id="ARBA00000427"/>
    </source>
</evidence>
<name>A0A6M8B8Y9_9ACTO</name>
<evidence type="ECO:0000256" key="2">
    <source>
        <dbReference type="ARBA" id="ARBA00009348"/>
    </source>
</evidence>
<accession>A0A6M8B8Y9</accession>
<dbReference type="EMBL" id="CP053642">
    <property type="protein sequence ID" value="QKD79335.1"/>
    <property type="molecule type" value="Genomic_DNA"/>
</dbReference>
<dbReference type="Pfam" id="PF13088">
    <property type="entry name" value="BNR_2"/>
    <property type="match status" value="1"/>
</dbReference>
<dbReference type="GO" id="GO:0016020">
    <property type="term" value="C:membrane"/>
    <property type="evidence" value="ECO:0007669"/>
    <property type="project" value="TreeGrafter"/>
</dbReference>
<evidence type="ECO:0000256" key="3">
    <source>
        <dbReference type="ARBA" id="ARBA00012733"/>
    </source>
</evidence>
<dbReference type="Proteomes" id="UP000504752">
    <property type="component" value="Chromosome"/>
</dbReference>
<keyword evidence="6" id="KW-1185">Reference proteome</keyword>
<dbReference type="InterPro" id="IPR011040">
    <property type="entry name" value="Sialidase"/>
</dbReference>
<dbReference type="KEGG" id="amam:HPC72_02845"/>
<feature type="domain" description="Sialidase" evidence="4">
    <location>
        <begin position="113"/>
        <end position="369"/>
    </location>
</feature>
<evidence type="ECO:0000313" key="6">
    <source>
        <dbReference type="Proteomes" id="UP000504752"/>
    </source>
</evidence>
<dbReference type="RefSeq" id="WP_159523977.1">
    <property type="nucleotide sequence ID" value="NZ_CP053642.1"/>
</dbReference>
<organism evidence="5 6">
    <name type="scientific">Actinomyces marmotae</name>
    <dbReference type="NCBI Taxonomy" id="2737173"/>
    <lineage>
        <taxon>Bacteria</taxon>
        <taxon>Bacillati</taxon>
        <taxon>Actinomycetota</taxon>
        <taxon>Actinomycetes</taxon>
        <taxon>Actinomycetales</taxon>
        <taxon>Actinomycetaceae</taxon>
        <taxon>Actinomyces</taxon>
    </lineage>
</organism>
<dbReference type="AlphaFoldDB" id="A0A6M8B8Y9"/>
<proteinExistence type="inferred from homology"/>
<dbReference type="EC" id="3.2.1.18" evidence="3"/>
<protein>
    <recommendedName>
        <fullName evidence="3">exo-alpha-sialidase</fullName>
        <ecNumber evidence="3">3.2.1.18</ecNumber>
    </recommendedName>
</protein>